<feature type="transmembrane region" description="Helical" evidence="8">
    <location>
        <begin position="186"/>
        <end position="209"/>
    </location>
</feature>
<feature type="transmembrane region" description="Helical" evidence="8">
    <location>
        <begin position="295"/>
        <end position="314"/>
    </location>
</feature>
<protein>
    <submittedName>
        <fullName evidence="9">1,4-dihydroxy-2-naphthoate polyprenyltransferase</fullName>
        <ecNumber evidence="9">2.5.1.74</ecNumber>
    </submittedName>
</protein>
<feature type="transmembrane region" description="Helical" evidence="8">
    <location>
        <begin position="41"/>
        <end position="61"/>
    </location>
</feature>
<organism evidence="9 10">
    <name type="scientific">Halanaerobium polyolivorans</name>
    <dbReference type="NCBI Taxonomy" id="2886943"/>
    <lineage>
        <taxon>Bacteria</taxon>
        <taxon>Bacillati</taxon>
        <taxon>Bacillota</taxon>
        <taxon>Clostridia</taxon>
        <taxon>Halanaerobiales</taxon>
        <taxon>Halanaerobiaceae</taxon>
        <taxon>Halanaerobium</taxon>
    </lineage>
</organism>
<dbReference type="GO" id="GO:0016020">
    <property type="term" value="C:membrane"/>
    <property type="evidence" value="ECO:0007669"/>
    <property type="project" value="UniProtKB-SubCell"/>
</dbReference>
<proteinExistence type="predicted"/>
<dbReference type="AlphaFoldDB" id="A0AAW4WZR8"/>
<dbReference type="PIRSF" id="PIRSF005355">
    <property type="entry name" value="UBIAD1"/>
    <property type="match status" value="1"/>
</dbReference>
<dbReference type="GO" id="GO:0009234">
    <property type="term" value="P:menaquinone biosynthetic process"/>
    <property type="evidence" value="ECO:0007669"/>
    <property type="project" value="UniProtKB-KW"/>
</dbReference>
<feature type="transmembrane region" description="Helical" evidence="8">
    <location>
        <begin position="149"/>
        <end position="166"/>
    </location>
</feature>
<dbReference type="Pfam" id="PF01040">
    <property type="entry name" value="UbiA"/>
    <property type="match status" value="1"/>
</dbReference>
<dbReference type="EC" id="2.5.1.74" evidence="9"/>
<accession>A0AAW4WZR8</accession>
<keyword evidence="7 8" id="KW-0472">Membrane</keyword>
<feature type="transmembrane region" description="Helical" evidence="8">
    <location>
        <begin position="97"/>
        <end position="114"/>
    </location>
</feature>
<evidence type="ECO:0000313" key="10">
    <source>
        <dbReference type="Proteomes" id="UP001199296"/>
    </source>
</evidence>
<keyword evidence="5 8" id="KW-0812">Transmembrane</keyword>
<dbReference type="NCBIfam" id="NF004752">
    <property type="entry name" value="PRK06080.1-4"/>
    <property type="match status" value="1"/>
</dbReference>
<dbReference type="CDD" id="cd13962">
    <property type="entry name" value="PT_UbiA_UBIAD1"/>
    <property type="match status" value="1"/>
</dbReference>
<keyword evidence="3" id="KW-0474">Menaquinone biosynthesis</keyword>
<dbReference type="Proteomes" id="UP001199296">
    <property type="component" value="Unassembled WGS sequence"/>
</dbReference>
<dbReference type="PANTHER" id="PTHR13929:SF0">
    <property type="entry name" value="UBIA PRENYLTRANSFERASE DOMAIN-CONTAINING PROTEIN 1"/>
    <property type="match status" value="1"/>
</dbReference>
<feature type="transmembrane region" description="Helical" evidence="8">
    <location>
        <begin position="119"/>
        <end position="137"/>
    </location>
</feature>
<evidence type="ECO:0000256" key="2">
    <source>
        <dbReference type="ARBA" id="ARBA00004863"/>
    </source>
</evidence>
<dbReference type="InterPro" id="IPR026046">
    <property type="entry name" value="UBIAD1"/>
</dbReference>
<feature type="transmembrane region" description="Helical" evidence="8">
    <location>
        <begin position="242"/>
        <end position="274"/>
    </location>
</feature>
<dbReference type="GO" id="GO:0042371">
    <property type="term" value="P:vitamin K biosynthetic process"/>
    <property type="evidence" value="ECO:0007669"/>
    <property type="project" value="TreeGrafter"/>
</dbReference>
<evidence type="ECO:0000256" key="5">
    <source>
        <dbReference type="ARBA" id="ARBA00022692"/>
    </source>
</evidence>
<reference evidence="9 10" key="1">
    <citation type="submission" date="2021-10" db="EMBL/GenBank/DDBJ databases">
        <authorList>
            <person name="Grouzdev D.S."/>
            <person name="Pantiukh K.S."/>
            <person name="Krutkina M.S."/>
        </authorList>
    </citation>
    <scope>NUCLEOTIDE SEQUENCE [LARGE SCALE GENOMIC DNA]</scope>
    <source>
        <strain evidence="9 10">Z-7514</strain>
    </source>
</reference>
<keyword evidence="4 9" id="KW-0808">Transferase</keyword>
<evidence type="ECO:0000256" key="7">
    <source>
        <dbReference type="ARBA" id="ARBA00023136"/>
    </source>
</evidence>
<dbReference type="EMBL" id="JAJFAT010000006">
    <property type="protein sequence ID" value="MCC3144789.1"/>
    <property type="molecule type" value="Genomic_DNA"/>
</dbReference>
<evidence type="ECO:0000256" key="4">
    <source>
        <dbReference type="ARBA" id="ARBA00022679"/>
    </source>
</evidence>
<evidence type="ECO:0000256" key="6">
    <source>
        <dbReference type="ARBA" id="ARBA00022989"/>
    </source>
</evidence>
<comment type="caution">
    <text evidence="9">The sequence shown here is derived from an EMBL/GenBank/DDBJ whole genome shotgun (WGS) entry which is preliminary data.</text>
</comment>
<dbReference type="InterPro" id="IPR044878">
    <property type="entry name" value="UbiA_sf"/>
</dbReference>
<evidence type="ECO:0000256" key="1">
    <source>
        <dbReference type="ARBA" id="ARBA00004141"/>
    </source>
</evidence>
<dbReference type="GO" id="GO:0046428">
    <property type="term" value="F:1,4-dihydroxy-2-naphthoate polyprenyltransferase activity"/>
    <property type="evidence" value="ECO:0007669"/>
    <property type="project" value="UniProtKB-EC"/>
</dbReference>
<feature type="transmembrane region" description="Helical" evidence="8">
    <location>
        <begin position="15"/>
        <end position="34"/>
    </location>
</feature>
<comment type="pathway">
    <text evidence="2">Quinol/quinone metabolism; menaquinone biosynthesis.</text>
</comment>
<evidence type="ECO:0000313" key="9">
    <source>
        <dbReference type="EMBL" id="MCC3144789.1"/>
    </source>
</evidence>
<keyword evidence="6 8" id="KW-1133">Transmembrane helix</keyword>
<sequence>MNILDIKSFLKLVEIQTKVASITPFILANLFLLYQYDSFNFVNFSLFFLSLLAADMGTTAVNNYQDFKRAQKKEGYNYELHNAIVKYDLSEKTVKKTILSLFGAAVLIGIVLFLRTDIVVLLIGALSFLVGIIYTSGPVPISRTPLGEIFSGLFMGFFIIFLAIYIHNLQLLNIFRESNQVIIEMVYYDIIKIFIFTLPLILGISNIMLANNICDIEDDLANDRYTLPIYIGKLKSLNLFKYLYYLSYLSILISVILNILPIYSLLSLLTFFLVEKNINTFFKKQSKKETFELAVQNFLIINYATALTLIIALIF</sequence>
<name>A0AAW4WZR8_9FIRM</name>
<evidence type="ECO:0000256" key="8">
    <source>
        <dbReference type="SAM" id="Phobius"/>
    </source>
</evidence>
<comment type="subcellular location">
    <subcellularLocation>
        <location evidence="1">Membrane</location>
        <topology evidence="1">Multi-pass membrane protein</topology>
    </subcellularLocation>
</comment>
<keyword evidence="10" id="KW-1185">Reference proteome</keyword>
<dbReference type="PANTHER" id="PTHR13929">
    <property type="entry name" value="1,4-DIHYDROXY-2-NAPHTHOATE OCTAPRENYLTRANSFERASE"/>
    <property type="match status" value="1"/>
</dbReference>
<dbReference type="InterPro" id="IPR000537">
    <property type="entry name" value="UbiA_prenyltransferase"/>
</dbReference>
<dbReference type="Gene3D" id="1.10.357.140">
    <property type="entry name" value="UbiA prenyltransferase"/>
    <property type="match status" value="1"/>
</dbReference>
<gene>
    <name evidence="9" type="ORF">LJ207_05530</name>
</gene>
<evidence type="ECO:0000256" key="3">
    <source>
        <dbReference type="ARBA" id="ARBA00022428"/>
    </source>
</evidence>